<dbReference type="Pfam" id="PF02747">
    <property type="entry name" value="PCNA_C"/>
    <property type="match status" value="1"/>
</dbReference>
<dbReference type="HAMAP" id="MF_00317">
    <property type="entry name" value="DNApol_clamp_arch"/>
    <property type="match status" value="1"/>
</dbReference>
<accession>A1RSB3</accession>
<proteinExistence type="inferred from homology"/>
<evidence type="ECO:0000256" key="4">
    <source>
        <dbReference type="HAMAP-Rule" id="MF_00317"/>
    </source>
</evidence>
<dbReference type="NCBIfam" id="NF002221">
    <property type="entry name" value="PRK01115.1-4"/>
    <property type="match status" value="1"/>
</dbReference>
<dbReference type="PANTHER" id="PTHR11352">
    <property type="entry name" value="PROLIFERATING CELL NUCLEAR ANTIGEN"/>
    <property type="match status" value="1"/>
</dbReference>
<dbReference type="Gene3D" id="3.70.10.10">
    <property type="match status" value="1"/>
</dbReference>
<sequence length="256" mass="28767">MVVRALFPKGKEPRYAFEVLIKTLPEASLIFSQEGIVLKALDPTKTVLFDLIFHAASLEDYFIEEETRVGLIFTTIKDVIKRIGATEKLELEVDKENNRFSLYVYPKRGKEVGLTRRFSFPIVQVVEEEVPELALTFEASFEIDSGVFDDILSMVEEVSDWIQITAMPDKVIFKGIGEGGKVAEAELSQESESIFNISLENSASSKYSVETLKDISSKMKSLSKRVKVELSSNKPLKLTYEFTTGTFTAVIAPRVD</sequence>
<dbReference type="STRING" id="384616.Pisl_0667"/>
<organism evidence="7 8">
    <name type="scientific">Pyrobaculum islandicum (strain DSM 4184 / JCM 9189 / GEO3)</name>
    <dbReference type="NCBI Taxonomy" id="384616"/>
    <lineage>
        <taxon>Archaea</taxon>
        <taxon>Thermoproteota</taxon>
        <taxon>Thermoprotei</taxon>
        <taxon>Thermoproteales</taxon>
        <taxon>Thermoproteaceae</taxon>
        <taxon>Pyrobaculum</taxon>
    </lineage>
</organism>
<evidence type="ECO:0000259" key="6">
    <source>
        <dbReference type="Pfam" id="PF02747"/>
    </source>
</evidence>
<dbReference type="Proteomes" id="UP000002595">
    <property type="component" value="Chromosome"/>
</dbReference>
<evidence type="ECO:0000256" key="3">
    <source>
        <dbReference type="ARBA" id="ARBA00023125"/>
    </source>
</evidence>
<dbReference type="InterPro" id="IPR046938">
    <property type="entry name" value="DNA_clamp_sf"/>
</dbReference>
<comment type="similarity">
    <text evidence="1 4">Belongs to the PCNA family.</text>
</comment>
<feature type="domain" description="Proliferating cell nuclear antigen PCNA C-terminal" evidence="6">
    <location>
        <begin position="136"/>
        <end position="253"/>
    </location>
</feature>
<gene>
    <name evidence="4" type="primary">pcn</name>
    <name evidence="7" type="ordered locus">Pisl_0667</name>
</gene>
<dbReference type="GO" id="GO:0006272">
    <property type="term" value="P:leading strand elongation"/>
    <property type="evidence" value="ECO:0007669"/>
    <property type="project" value="TreeGrafter"/>
</dbReference>
<comment type="function">
    <text evidence="4">Sliding clamp subunit that acts as a moving platform for DNA processing. Responsible for tethering the catalytic subunit of DNA polymerase and other proteins to DNA during high-speed replication.</text>
</comment>
<keyword evidence="3 4" id="KW-0238">DNA-binding</keyword>
<dbReference type="CDD" id="cd00577">
    <property type="entry name" value="PCNA"/>
    <property type="match status" value="1"/>
</dbReference>
<keyword evidence="2 4" id="KW-0235">DNA replication</keyword>
<dbReference type="RefSeq" id="WP_011762421.1">
    <property type="nucleotide sequence ID" value="NC_008701.1"/>
</dbReference>
<comment type="subunit">
    <text evidence="4">Homotrimer. The subunits circularize to form a toroid; DNA passes through its center. Replication factor C (RFC) is required to load the toroid on the DNA.</text>
</comment>
<protein>
    <recommendedName>
        <fullName evidence="4">DNA polymerase sliding clamp</fullName>
    </recommendedName>
    <alternativeName>
        <fullName evidence="4">Proliferating cell nuclear antigen homolog</fullName>
        <shortName evidence="4">PCNA</shortName>
    </alternativeName>
</protein>
<dbReference type="KEGG" id="pis:Pisl_0667"/>
<keyword evidence="8" id="KW-1185">Reference proteome</keyword>
<dbReference type="AlphaFoldDB" id="A1RSB3"/>
<dbReference type="InterPro" id="IPR000730">
    <property type="entry name" value="Pr_cel_nuc_antig"/>
</dbReference>
<evidence type="ECO:0000313" key="8">
    <source>
        <dbReference type="Proteomes" id="UP000002595"/>
    </source>
</evidence>
<evidence type="ECO:0000256" key="1">
    <source>
        <dbReference type="ARBA" id="ARBA00010462"/>
    </source>
</evidence>
<feature type="domain" description="Proliferating cell nuclear antigen PCNA N-terminal" evidence="5">
    <location>
        <begin position="18"/>
        <end position="104"/>
    </location>
</feature>
<name>A1RSB3_PYRIL</name>
<reference evidence="7" key="1">
    <citation type="submission" date="2006-12" db="EMBL/GenBank/DDBJ databases">
        <title>Complete sequence of Pyrobaculum islandicum DSM 4184.</title>
        <authorList>
            <person name="Copeland A."/>
            <person name="Lucas S."/>
            <person name="Lapidus A."/>
            <person name="Barry K."/>
            <person name="Detter J.C."/>
            <person name="Glavina del Rio T."/>
            <person name="Dalin E."/>
            <person name="Tice H."/>
            <person name="Pitluck S."/>
            <person name="Meincke L."/>
            <person name="Brettin T."/>
            <person name="Bruce D."/>
            <person name="Han C."/>
            <person name="Tapia R."/>
            <person name="Gilna P."/>
            <person name="Schmutz J."/>
            <person name="Larimer F."/>
            <person name="Land M."/>
            <person name="Hauser L."/>
            <person name="Kyrpides N."/>
            <person name="Mikhailova N."/>
            <person name="Cozen A.E."/>
            <person name="Fitz-Gibbon S.T."/>
            <person name="House C.H."/>
            <person name="Saltikov C."/>
            <person name="Lowe T."/>
            <person name="Richardson P."/>
        </authorList>
    </citation>
    <scope>NUCLEOTIDE SEQUENCE [LARGE SCALE GENOMIC DNA]</scope>
    <source>
        <strain evidence="7">DSM 4184</strain>
    </source>
</reference>
<dbReference type="GO" id="GO:0006275">
    <property type="term" value="P:regulation of DNA replication"/>
    <property type="evidence" value="ECO:0007669"/>
    <property type="project" value="UniProtKB-UniRule"/>
</dbReference>
<evidence type="ECO:0000259" key="5">
    <source>
        <dbReference type="Pfam" id="PF00705"/>
    </source>
</evidence>
<dbReference type="GO" id="GO:0003677">
    <property type="term" value="F:DNA binding"/>
    <property type="evidence" value="ECO:0007669"/>
    <property type="project" value="UniProtKB-UniRule"/>
</dbReference>
<dbReference type="Pfam" id="PF00705">
    <property type="entry name" value="PCNA_N"/>
    <property type="match status" value="1"/>
</dbReference>
<dbReference type="EMBL" id="CP000504">
    <property type="protein sequence ID" value="ABL87845.1"/>
    <property type="molecule type" value="Genomic_DNA"/>
</dbReference>
<evidence type="ECO:0000313" key="7">
    <source>
        <dbReference type="EMBL" id="ABL87845.1"/>
    </source>
</evidence>
<dbReference type="InterPro" id="IPR022648">
    <property type="entry name" value="Pr_cel_nuc_antig_N"/>
</dbReference>
<dbReference type="SUPFAM" id="SSF55979">
    <property type="entry name" value="DNA clamp"/>
    <property type="match status" value="2"/>
</dbReference>
<evidence type="ECO:0000256" key="2">
    <source>
        <dbReference type="ARBA" id="ARBA00022705"/>
    </source>
</evidence>
<dbReference type="OrthoDB" id="14749at2157"/>
<dbReference type="GO" id="GO:0030337">
    <property type="term" value="F:DNA polymerase processivity factor activity"/>
    <property type="evidence" value="ECO:0007669"/>
    <property type="project" value="UniProtKB-UniRule"/>
</dbReference>
<dbReference type="eggNOG" id="arCOG00488">
    <property type="taxonomic scope" value="Archaea"/>
</dbReference>
<dbReference type="InterPro" id="IPR022649">
    <property type="entry name" value="Pr_cel_nuc_antig_C"/>
</dbReference>
<dbReference type="HOGENOM" id="CLU_043978_1_0_2"/>
<dbReference type="PANTHER" id="PTHR11352:SF0">
    <property type="entry name" value="PROLIFERATING CELL NUCLEAR ANTIGEN"/>
    <property type="match status" value="1"/>
</dbReference>
<dbReference type="GeneID" id="4617557"/>